<reference evidence="2" key="3">
    <citation type="journal article" date="2014" name="Nature">
        <title>Elephant shark genome provides unique insights into gnathostome evolution.</title>
        <authorList>
            <consortium name="International Elephant Shark Genome Sequencing Consortium"/>
            <person name="Venkatesh B."/>
            <person name="Lee A.P."/>
            <person name="Ravi V."/>
            <person name="Maurya A.K."/>
            <person name="Lian M.M."/>
            <person name="Swann J.B."/>
            <person name="Ohta Y."/>
            <person name="Flajnik M.F."/>
            <person name="Sutoh Y."/>
            <person name="Kasahara M."/>
            <person name="Hoon S."/>
            <person name="Gangu V."/>
            <person name="Roy S.W."/>
            <person name="Irimia M."/>
            <person name="Korzh V."/>
            <person name="Kondrychyn I."/>
            <person name="Lim Z.W."/>
            <person name="Tay B.H."/>
            <person name="Tohari S."/>
            <person name="Kong K.W."/>
            <person name="Ho S."/>
            <person name="Lorente-Galdos B."/>
            <person name="Quilez J."/>
            <person name="Marques-Bonet T."/>
            <person name="Raney B.J."/>
            <person name="Ingham P.W."/>
            <person name="Tay A."/>
            <person name="Hillier L.W."/>
            <person name="Minx P."/>
            <person name="Boehm T."/>
            <person name="Wilson R.K."/>
            <person name="Brenner S."/>
            <person name="Warren W.C."/>
        </authorList>
    </citation>
    <scope>NUCLEOTIDE SEQUENCE [LARGE SCALE GENOMIC DNA]</scope>
</reference>
<evidence type="ECO:0000313" key="1">
    <source>
        <dbReference type="Ensembl" id="ENSCMIP00000043211.1"/>
    </source>
</evidence>
<protein>
    <submittedName>
        <fullName evidence="1">Uncharacterized protein</fullName>
    </submittedName>
</protein>
<dbReference type="Ensembl" id="ENSCMIT00000043833.1">
    <property type="protein sequence ID" value="ENSCMIP00000043211.1"/>
    <property type="gene ID" value="ENSCMIG00000017937.1"/>
</dbReference>
<reference evidence="1" key="5">
    <citation type="submission" date="2025-09" db="UniProtKB">
        <authorList>
            <consortium name="Ensembl"/>
        </authorList>
    </citation>
    <scope>IDENTIFICATION</scope>
</reference>
<reference evidence="2" key="2">
    <citation type="journal article" date="2007" name="PLoS Biol.">
        <title>Survey sequencing and comparative analysis of the elephant shark (Callorhinchus milii) genome.</title>
        <authorList>
            <person name="Venkatesh B."/>
            <person name="Kirkness E.F."/>
            <person name="Loh Y.H."/>
            <person name="Halpern A.L."/>
            <person name="Lee A.P."/>
            <person name="Johnson J."/>
            <person name="Dandona N."/>
            <person name="Viswanathan L.D."/>
            <person name="Tay A."/>
            <person name="Venter J.C."/>
            <person name="Strausberg R.L."/>
            <person name="Brenner S."/>
        </authorList>
    </citation>
    <scope>NUCLEOTIDE SEQUENCE [LARGE SCALE GENOMIC DNA]</scope>
</reference>
<dbReference type="InParanoid" id="A0A4W3JVR7"/>
<dbReference type="AlphaFoldDB" id="A0A4W3JVR7"/>
<evidence type="ECO:0000313" key="2">
    <source>
        <dbReference type="Proteomes" id="UP000314986"/>
    </source>
</evidence>
<organism evidence="1 2">
    <name type="scientific">Callorhinchus milii</name>
    <name type="common">Ghost shark</name>
    <dbReference type="NCBI Taxonomy" id="7868"/>
    <lineage>
        <taxon>Eukaryota</taxon>
        <taxon>Metazoa</taxon>
        <taxon>Chordata</taxon>
        <taxon>Craniata</taxon>
        <taxon>Vertebrata</taxon>
        <taxon>Chondrichthyes</taxon>
        <taxon>Holocephali</taxon>
        <taxon>Chimaeriformes</taxon>
        <taxon>Callorhinchidae</taxon>
        <taxon>Callorhinchus</taxon>
    </lineage>
</organism>
<keyword evidence="2" id="KW-1185">Reference proteome</keyword>
<reference evidence="2" key="1">
    <citation type="journal article" date="2006" name="Science">
        <title>Ancient noncoding elements conserved in the human genome.</title>
        <authorList>
            <person name="Venkatesh B."/>
            <person name="Kirkness E.F."/>
            <person name="Loh Y.H."/>
            <person name="Halpern A.L."/>
            <person name="Lee A.P."/>
            <person name="Johnson J."/>
            <person name="Dandona N."/>
            <person name="Viswanathan L.D."/>
            <person name="Tay A."/>
            <person name="Venter J.C."/>
            <person name="Strausberg R.L."/>
            <person name="Brenner S."/>
        </authorList>
    </citation>
    <scope>NUCLEOTIDE SEQUENCE [LARGE SCALE GENOMIC DNA]</scope>
</reference>
<accession>A0A4W3JVR7</accession>
<name>A0A4W3JVR7_CALMI</name>
<dbReference type="Proteomes" id="UP000314986">
    <property type="component" value="Unassembled WGS sequence"/>
</dbReference>
<sequence length="116" mass="13709">MREEVSQQTEIPWTLPFFFFCQLTSETFPSYPNISIELLTVTKLDDFHLNNQQLPKSCSSSQERPHISHCFLHCSEEIALGITIILYVYLKRKNSLLNKWQKKCRKEGNYYNNTCI</sequence>
<proteinExistence type="predicted"/>
<reference evidence="1" key="4">
    <citation type="submission" date="2025-08" db="UniProtKB">
        <authorList>
            <consortium name="Ensembl"/>
        </authorList>
    </citation>
    <scope>IDENTIFICATION</scope>
</reference>